<dbReference type="Pfam" id="PF06935">
    <property type="entry name" value="DUF1284"/>
    <property type="match status" value="1"/>
</dbReference>
<accession>A0ABZ2C7S1</accession>
<dbReference type="Proteomes" id="UP001330434">
    <property type="component" value="Chromosome"/>
</dbReference>
<dbReference type="EMBL" id="CP133270">
    <property type="protein sequence ID" value="WVX67516.1"/>
    <property type="molecule type" value="Genomic_DNA"/>
</dbReference>
<evidence type="ECO:0000313" key="2">
    <source>
        <dbReference type="Proteomes" id="UP001330434"/>
    </source>
</evidence>
<dbReference type="InterPro" id="IPR009702">
    <property type="entry name" value="DUF1284"/>
</dbReference>
<reference evidence="1 2" key="1">
    <citation type="journal article" date="2024" name="Environ. Microbiol.">
        <title>Novel evolutionary insights on the interactions of the Holosporales (Alphaproteobacteria) with eukaryotic hosts from comparative genomics.</title>
        <authorList>
            <person name="Giovannini M."/>
            <person name="Petroni G."/>
            <person name="Castelli M."/>
        </authorList>
    </citation>
    <scope>NUCLEOTIDE SEQUENCE [LARGE SCALE GENOMIC DNA]</scope>
    <source>
        <strain evidence="1 2">US_Bl 15I1</strain>
    </source>
</reference>
<gene>
    <name evidence="1" type="ORF">Bealeia1_01729</name>
</gene>
<proteinExistence type="predicted"/>
<evidence type="ECO:0000313" key="1">
    <source>
        <dbReference type="EMBL" id="WVX67516.1"/>
    </source>
</evidence>
<organism evidence="1 2">
    <name type="scientific">Candidatus Bealeia paramacronuclearis</name>
    <dbReference type="NCBI Taxonomy" id="1921001"/>
    <lineage>
        <taxon>Bacteria</taxon>
        <taxon>Pseudomonadati</taxon>
        <taxon>Pseudomonadota</taxon>
        <taxon>Alphaproteobacteria</taxon>
        <taxon>Holosporales</taxon>
        <taxon>Holosporaceae</taxon>
        <taxon>Candidatus Bealeia</taxon>
    </lineage>
</organism>
<name>A0ABZ2C7S1_9PROT</name>
<protein>
    <submittedName>
        <fullName evidence="1">DUF1284 domain-containing protein</fullName>
    </submittedName>
</protein>
<sequence>MCTVGFQGMGYSPDFVQNYQTIKDQITESPETLLQVHSRTDEICRPCPHNLEKGFCEKEEKIQSLDARHKLALELQEGQILSWNEGLNRIKTHMTFEKFHASCEGCEWKSLGVCEVALSKILSGALTPS</sequence>
<keyword evidence="2" id="KW-1185">Reference proteome</keyword>